<sequence>MYVLLLITMAYIAAVVIVVNYLATFYFDLVTRFFEQQSSVVVEDENAENIDTEYYRLDYTSTEELVVDEREYAERVQAEGVILLQNNGLPVEAGTVTFLGLYSRDDMLSGGVDVSDNAPTMRAQFEEAGFEVNTTMIDYYNSVSAEPRP</sequence>
<proteinExistence type="predicted"/>
<evidence type="ECO:0000256" key="1">
    <source>
        <dbReference type="ARBA" id="ARBA00022801"/>
    </source>
</evidence>
<dbReference type="GO" id="GO:0005975">
    <property type="term" value="P:carbohydrate metabolic process"/>
    <property type="evidence" value="ECO:0007669"/>
    <property type="project" value="InterPro"/>
</dbReference>
<dbReference type="EMBL" id="DVHB01000124">
    <property type="protein sequence ID" value="HIR40113.1"/>
    <property type="molecule type" value="Genomic_DNA"/>
</dbReference>
<feature type="transmembrane region" description="Helical" evidence="2">
    <location>
        <begin position="6"/>
        <end position="27"/>
    </location>
</feature>
<comment type="caution">
    <text evidence="3">The sequence shown here is derived from an EMBL/GenBank/DDBJ whole genome shotgun (WGS) entry which is preliminary data.</text>
</comment>
<keyword evidence="2" id="KW-1133">Transmembrane helix</keyword>
<reference evidence="3" key="1">
    <citation type="submission" date="2020-10" db="EMBL/GenBank/DDBJ databases">
        <authorList>
            <person name="Gilroy R."/>
        </authorList>
    </citation>
    <scope>NUCLEOTIDE SEQUENCE</scope>
    <source>
        <strain evidence="3">ChiW25-3613</strain>
    </source>
</reference>
<dbReference type="GO" id="GO:0004553">
    <property type="term" value="F:hydrolase activity, hydrolyzing O-glycosyl compounds"/>
    <property type="evidence" value="ECO:0007669"/>
    <property type="project" value="InterPro"/>
</dbReference>
<reference evidence="3" key="2">
    <citation type="journal article" date="2021" name="PeerJ">
        <title>Extensive microbial diversity within the chicken gut microbiome revealed by metagenomics and culture.</title>
        <authorList>
            <person name="Gilroy R."/>
            <person name="Ravi A."/>
            <person name="Getino M."/>
            <person name="Pursley I."/>
            <person name="Horton D.L."/>
            <person name="Alikhan N.F."/>
            <person name="Baker D."/>
            <person name="Gharbi K."/>
            <person name="Hall N."/>
            <person name="Watson M."/>
            <person name="Adriaenssens E.M."/>
            <person name="Foster-Nyarko E."/>
            <person name="Jarju S."/>
            <person name="Secka A."/>
            <person name="Antonio M."/>
            <person name="Oren A."/>
            <person name="Chaudhuri R.R."/>
            <person name="La Ragione R."/>
            <person name="Hildebrand F."/>
            <person name="Pallen M.J."/>
        </authorList>
    </citation>
    <scope>NUCLEOTIDE SEQUENCE</scope>
    <source>
        <strain evidence="3">ChiW25-3613</strain>
    </source>
</reference>
<evidence type="ECO:0000313" key="4">
    <source>
        <dbReference type="Proteomes" id="UP000824179"/>
    </source>
</evidence>
<evidence type="ECO:0000313" key="3">
    <source>
        <dbReference type="EMBL" id="HIR40113.1"/>
    </source>
</evidence>
<keyword evidence="2" id="KW-0812">Transmembrane</keyword>
<evidence type="ECO:0000256" key="2">
    <source>
        <dbReference type="SAM" id="Phobius"/>
    </source>
</evidence>
<protein>
    <submittedName>
        <fullName evidence="3">Uncharacterized protein</fullName>
    </submittedName>
</protein>
<dbReference type="AlphaFoldDB" id="A0A9D1DBT5"/>
<accession>A0A9D1DBT5</accession>
<organism evidence="3 4">
    <name type="scientific">Candidatus Coproplasma stercoripullorum</name>
    <dbReference type="NCBI Taxonomy" id="2840751"/>
    <lineage>
        <taxon>Bacteria</taxon>
        <taxon>Bacillati</taxon>
        <taxon>Bacillota</taxon>
        <taxon>Clostridia</taxon>
        <taxon>Eubacteriales</taxon>
        <taxon>Candidatus Coproplasma</taxon>
    </lineage>
</organism>
<keyword evidence="1" id="KW-0378">Hydrolase</keyword>
<dbReference type="InterPro" id="IPR036881">
    <property type="entry name" value="Glyco_hydro_3_C_sf"/>
</dbReference>
<keyword evidence="2" id="KW-0472">Membrane</keyword>
<gene>
    <name evidence="3" type="ORF">IAB90_07020</name>
</gene>
<dbReference type="Proteomes" id="UP000824179">
    <property type="component" value="Unassembled WGS sequence"/>
</dbReference>
<name>A0A9D1DBT5_9FIRM</name>
<dbReference type="Gene3D" id="3.40.50.1700">
    <property type="entry name" value="Glycoside hydrolase family 3 C-terminal domain"/>
    <property type="match status" value="1"/>
</dbReference>